<feature type="compositionally biased region" description="Gly residues" evidence="4">
    <location>
        <begin position="105"/>
        <end position="124"/>
    </location>
</feature>
<evidence type="ECO:0000313" key="7">
    <source>
        <dbReference type="Proteomes" id="UP000265768"/>
    </source>
</evidence>
<proteinExistence type="predicted"/>
<reference evidence="6 7" key="1">
    <citation type="submission" date="2018-09" db="EMBL/GenBank/DDBJ databases">
        <title>YIM 75507 draft genome.</title>
        <authorList>
            <person name="Tang S."/>
            <person name="Feng Y."/>
        </authorList>
    </citation>
    <scope>NUCLEOTIDE SEQUENCE [LARGE SCALE GENOMIC DNA]</scope>
    <source>
        <strain evidence="6 7">YIM 75507</strain>
    </source>
</reference>
<keyword evidence="2" id="KW-0964">Secreted</keyword>
<accession>A0A3A4AYK5</accession>
<evidence type="ECO:0000256" key="3">
    <source>
        <dbReference type="SAM" id="Coils"/>
    </source>
</evidence>
<dbReference type="AlphaFoldDB" id="A0A3A4AYK5"/>
<organism evidence="6 7">
    <name type="scientific">Bailinhaonella thermotolerans</name>
    <dbReference type="NCBI Taxonomy" id="1070861"/>
    <lineage>
        <taxon>Bacteria</taxon>
        <taxon>Bacillati</taxon>
        <taxon>Actinomycetota</taxon>
        <taxon>Actinomycetes</taxon>
        <taxon>Streptosporangiales</taxon>
        <taxon>Streptosporangiaceae</taxon>
        <taxon>Bailinhaonella</taxon>
    </lineage>
</organism>
<evidence type="ECO:0000256" key="2">
    <source>
        <dbReference type="ARBA" id="ARBA00022525"/>
    </source>
</evidence>
<dbReference type="Proteomes" id="UP000265768">
    <property type="component" value="Unassembled WGS sequence"/>
</dbReference>
<evidence type="ECO:0000256" key="4">
    <source>
        <dbReference type="SAM" id="MobiDB-lite"/>
    </source>
</evidence>
<evidence type="ECO:0000313" key="6">
    <source>
        <dbReference type="EMBL" id="RJL35437.1"/>
    </source>
</evidence>
<feature type="domain" description="Pre-toxin TG" evidence="5">
    <location>
        <begin position="594"/>
        <end position="652"/>
    </location>
</feature>
<keyword evidence="7" id="KW-1185">Reference proteome</keyword>
<feature type="region of interest" description="Disordered" evidence="4">
    <location>
        <begin position="44"/>
        <end position="135"/>
    </location>
</feature>
<protein>
    <recommendedName>
        <fullName evidence="5">Pre-toxin TG domain-containing protein</fullName>
    </recommendedName>
</protein>
<name>A0A3A4AYK5_9ACTN</name>
<evidence type="ECO:0000259" key="5">
    <source>
        <dbReference type="Pfam" id="PF14449"/>
    </source>
</evidence>
<dbReference type="EMBL" id="QZEY01000001">
    <property type="protein sequence ID" value="RJL35437.1"/>
    <property type="molecule type" value="Genomic_DNA"/>
</dbReference>
<sequence>MPGVDVRVPIRVRLVGSPTAEDLARLEAAVARLVARRLDEAERALAGSRTAPPGGRTAGGHGAPAARYDSTLDAGPDGPGSGYRIMSYQGPPRPVRVPVDRRAPGGPGAAGTGPAGTGPAGTGPAGPAAAGGPARQAALRRVTDLLSTGVLDWAVTDADAREALRVLRGLPPEDLVAVVRALRLSGRLAVLGRELPADADADLADLQRRLDPHSGHLMPGDTVRVELRLGAEVQRNVSGDHVLTEAGLALPLLGRPLPVTGLLPADLPDRIARAYLDALVYTEPSVRIAVVARGPRYAPRHGPTRGEFWYASRPIRHSPEEQAQLDKRRELLGYIAWARVDDPLGREAFHRYHAWIERHYGTPEFLRQTGPALWTAALRETAAPPRTSARGRFLELAGAVRRTADAVPQAERPAVTKALGEYLAWLDRQSDEVLARHDPGQVWARLYLQQLEAGVKATVARRLRLEREAALDEAARRDTEAAARKVEEALEFLRNRVWQVREPYLVEDRGHGAGWLVWQSERETAIRDMIARGFLRDLIASMHTRGFTSTSVAADFKRYLDTHPLEFRAYLLARSAPDTERYDIPIDIPAWQTAVETLIGFIPVVGSVVAAGEAAIGYDLFGNELSTVDRAILGASVLLPAAGKAARLGKGAYTAATLAREYRLSAREAGVLHRALTKVEPGTKGALLLESAAADVRAGRPVRDARRLEELGGLFKDMGLTDRATTRELRIGAAESALEGGAGRPGQEAAERFLSDVEVDRAVASIEDEATRPAVRGGKRPTVDDVRVPTRKRSRLDLEHLPRRPGESMRQAVERARQVLGRRIDGTPLGPVWQRARAKVVGGRSLENAGRQEMLDLYDRVRDEFWTQCRTDPDAVRYLRDAGFSFPPSGKAPLLDVADPPPGLGLPKAAELSAQERRLSLDHNLEKALGENHRKALDADNLTFELHNPNSNRETVQVKFGLRGTPGVSE</sequence>
<evidence type="ECO:0000256" key="1">
    <source>
        <dbReference type="ARBA" id="ARBA00004613"/>
    </source>
</evidence>
<gene>
    <name evidence="6" type="ORF">D5H75_01070</name>
</gene>
<dbReference type="OrthoDB" id="9967165at2"/>
<dbReference type="GO" id="GO:0005576">
    <property type="term" value="C:extracellular region"/>
    <property type="evidence" value="ECO:0007669"/>
    <property type="project" value="UniProtKB-SubCell"/>
</dbReference>
<comment type="subcellular location">
    <subcellularLocation>
        <location evidence="1">Secreted</location>
    </subcellularLocation>
</comment>
<comment type="caution">
    <text evidence="6">The sequence shown here is derived from an EMBL/GenBank/DDBJ whole genome shotgun (WGS) entry which is preliminary data.</text>
</comment>
<keyword evidence="3" id="KW-0175">Coiled coil</keyword>
<dbReference type="Pfam" id="PF14449">
    <property type="entry name" value="PT-TG"/>
    <property type="match status" value="1"/>
</dbReference>
<dbReference type="RefSeq" id="WP_119924409.1">
    <property type="nucleotide sequence ID" value="NZ_QZEY01000001.1"/>
</dbReference>
<feature type="coiled-coil region" evidence="3">
    <location>
        <begin position="448"/>
        <end position="496"/>
    </location>
</feature>
<dbReference type="InterPro" id="IPR027797">
    <property type="entry name" value="PT-TG_dom"/>
</dbReference>
<feature type="compositionally biased region" description="Low complexity" evidence="4">
    <location>
        <begin position="125"/>
        <end position="135"/>
    </location>
</feature>